<accession>A0ACC1HIR0</accession>
<dbReference type="Proteomes" id="UP001145114">
    <property type="component" value="Unassembled WGS sequence"/>
</dbReference>
<evidence type="ECO:0000313" key="2">
    <source>
        <dbReference type="Proteomes" id="UP001145114"/>
    </source>
</evidence>
<comment type="caution">
    <text evidence="1">The sequence shown here is derived from an EMBL/GenBank/DDBJ whole genome shotgun (WGS) entry which is preliminary data.</text>
</comment>
<dbReference type="EMBL" id="JAMZIH010004018">
    <property type="protein sequence ID" value="KAJ1676490.1"/>
    <property type="molecule type" value="Genomic_DNA"/>
</dbReference>
<sequence>PGDLVEVRQGGVLNWDGVLIRGNLAIDESQMTGPPEIHFKRRESEWLFQFDDIRSFTPISLLGQGLLFDKISTDLRRLGIYYSRIHRILVAGKVNVVAFDKTGTLTNGQMELHMVIPT</sequence>
<protein>
    <submittedName>
        <fullName evidence="1">Uncharacterized protein</fullName>
    </submittedName>
</protein>
<organism evidence="1 2">
    <name type="scientific">Spiromyces aspiralis</name>
    <dbReference type="NCBI Taxonomy" id="68401"/>
    <lineage>
        <taxon>Eukaryota</taxon>
        <taxon>Fungi</taxon>
        <taxon>Fungi incertae sedis</taxon>
        <taxon>Zoopagomycota</taxon>
        <taxon>Kickxellomycotina</taxon>
        <taxon>Kickxellomycetes</taxon>
        <taxon>Kickxellales</taxon>
        <taxon>Kickxellaceae</taxon>
        <taxon>Spiromyces</taxon>
    </lineage>
</organism>
<name>A0ACC1HIR0_9FUNG</name>
<gene>
    <name evidence="1" type="ORF">EV182_008100</name>
</gene>
<keyword evidence="2" id="KW-1185">Reference proteome</keyword>
<proteinExistence type="predicted"/>
<feature type="non-terminal residue" evidence="1">
    <location>
        <position position="1"/>
    </location>
</feature>
<feature type="non-terminal residue" evidence="1">
    <location>
        <position position="118"/>
    </location>
</feature>
<evidence type="ECO:0000313" key="1">
    <source>
        <dbReference type="EMBL" id="KAJ1676490.1"/>
    </source>
</evidence>
<reference evidence="1" key="1">
    <citation type="submission" date="2022-06" db="EMBL/GenBank/DDBJ databases">
        <title>Phylogenomic reconstructions and comparative analyses of Kickxellomycotina fungi.</title>
        <authorList>
            <person name="Reynolds N.K."/>
            <person name="Stajich J.E."/>
            <person name="Barry K."/>
            <person name="Grigoriev I.V."/>
            <person name="Crous P."/>
            <person name="Smith M.E."/>
        </authorList>
    </citation>
    <scope>NUCLEOTIDE SEQUENCE</scope>
    <source>
        <strain evidence="1">RSA 2271</strain>
    </source>
</reference>